<dbReference type="Pfam" id="PF03118">
    <property type="entry name" value="RNA_pol_A_CTD"/>
    <property type="match status" value="1"/>
</dbReference>
<evidence type="ECO:0000256" key="4">
    <source>
        <dbReference type="ARBA" id="ARBA00022478"/>
    </source>
</evidence>
<dbReference type="GO" id="GO:0003899">
    <property type="term" value="F:DNA-directed RNA polymerase activity"/>
    <property type="evidence" value="ECO:0007669"/>
    <property type="project" value="UniProtKB-UniRule"/>
</dbReference>
<evidence type="ECO:0000256" key="5">
    <source>
        <dbReference type="ARBA" id="ARBA00022679"/>
    </source>
</evidence>
<dbReference type="SUPFAM" id="SSF47789">
    <property type="entry name" value="C-terminal domain of RNA polymerase alpha subunit"/>
    <property type="match status" value="1"/>
</dbReference>
<dbReference type="Proteomes" id="UP000215027">
    <property type="component" value="Chromosome I"/>
</dbReference>
<evidence type="ECO:0000256" key="6">
    <source>
        <dbReference type="ARBA" id="ARBA00022695"/>
    </source>
</evidence>
<dbReference type="GO" id="GO:0046983">
    <property type="term" value="F:protein dimerization activity"/>
    <property type="evidence" value="ECO:0007669"/>
    <property type="project" value="InterPro"/>
</dbReference>
<dbReference type="GO" id="GO:0005737">
    <property type="term" value="C:cytoplasm"/>
    <property type="evidence" value="ECO:0007669"/>
    <property type="project" value="UniProtKB-ARBA"/>
</dbReference>
<dbReference type="EMBL" id="LN890655">
    <property type="protein sequence ID" value="CUS05340.2"/>
    <property type="molecule type" value="Genomic_DNA"/>
</dbReference>
<dbReference type="HAMAP" id="MF_00059">
    <property type="entry name" value="RNApol_bact_RpoA"/>
    <property type="match status" value="1"/>
</dbReference>
<dbReference type="NCBIfam" id="TIGR02027">
    <property type="entry name" value="rpoA"/>
    <property type="match status" value="1"/>
</dbReference>
<proteinExistence type="inferred from homology"/>
<dbReference type="Gene3D" id="1.10.150.20">
    <property type="entry name" value="5' to 3' exonuclease, C-terminal subdomain"/>
    <property type="match status" value="1"/>
</dbReference>
<keyword evidence="14" id="KW-1185">Reference proteome</keyword>
<dbReference type="Gene3D" id="2.170.120.12">
    <property type="entry name" value="DNA-directed RNA polymerase, insert domain"/>
    <property type="match status" value="1"/>
</dbReference>
<dbReference type="GO" id="GO:0000428">
    <property type="term" value="C:DNA-directed RNA polymerase complex"/>
    <property type="evidence" value="ECO:0007669"/>
    <property type="project" value="UniProtKB-KW"/>
</dbReference>
<dbReference type="GO" id="GO:0006351">
    <property type="term" value="P:DNA-templated transcription"/>
    <property type="evidence" value="ECO:0007669"/>
    <property type="project" value="UniProtKB-UniRule"/>
</dbReference>
<comment type="similarity">
    <text evidence="1 11">Belongs to the RNA polymerase alpha chain family.</text>
</comment>
<dbReference type="Gene3D" id="3.30.1360.10">
    <property type="entry name" value="RNA polymerase, RBP11-like subunit"/>
    <property type="match status" value="1"/>
</dbReference>
<dbReference type="InterPro" id="IPR011260">
    <property type="entry name" value="RNAP_asu_C"/>
</dbReference>
<keyword evidence="7 11" id="KW-0804">Transcription</keyword>
<comment type="catalytic activity">
    <reaction evidence="10 11">
        <text>RNA(n) + a ribonucleoside 5'-triphosphate = RNA(n+1) + diphosphate</text>
        <dbReference type="Rhea" id="RHEA:21248"/>
        <dbReference type="Rhea" id="RHEA-COMP:14527"/>
        <dbReference type="Rhea" id="RHEA-COMP:17342"/>
        <dbReference type="ChEBI" id="CHEBI:33019"/>
        <dbReference type="ChEBI" id="CHEBI:61557"/>
        <dbReference type="ChEBI" id="CHEBI:140395"/>
        <dbReference type="EC" id="2.7.7.6"/>
    </reaction>
</comment>
<protein>
    <recommendedName>
        <fullName evidence="3 11">DNA-directed RNA polymerase subunit alpha</fullName>
        <shortName evidence="11">RNAP subunit alpha</shortName>
        <ecNumber evidence="2 11">2.7.7.6</ecNumber>
    </recommendedName>
    <alternativeName>
        <fullName evidence="9 11">RNA polymerase subunit alpha</fullName>
    </alternativeName>
    <alternativeName>
        <fullName evidence="8 11">Transcriptase subunit alpha</fullName>
    </alternativeName>
</protein>
<dbReference type="EC" id="2.7.7.6" evidence="2 11"/>
<dbReference type="NCBIfam" id="NF003519">
    <property type="entry name" value="PRK05182.2-5"/>
    <property type="match status" value="1"/>
</dbReference>
<evidence type="ECO:0000256" key="7">
    <source>
        <dbReference type="ARBA" id="ARBA00023163"/>
    </source>
</evidence>
<comment type="subunit">
    <text evidence="11">Homodimer. The RNAP catalytic core consists of 2 alpha, 1 beta, 1 beta' and 1 omega subunit. When a sigma factor is associated with the core the holoenzyme is formed, which can initiate transcription.</text>
</comment>
<evidence type="ECO:0000256" key="1">
    <source>
        <dbReference type="ARBA" id="ARBA00007123"/>
    </source>
</evidence>
<feature type="domain" description="DNA-directed RNA polymerase RpoA/D/Rpb3-type" evidence="12">
    <location>
        <begin position="20"/>
        <end position="226"/>
    </location>
</feature>
<evidence type="ECO:0000313" key="13">
    <source>
        <dbReference type="EMBL" id="CUS05340.2"/>
    </source>
</evidence>
<feature type="region of interest" description="Alpha N-terminal domain (alpha-NTD)" evidence="11">
    <location>
        <begin position="1"/>
        <end position="236"/>
    </location>
</feature>
<evidence type="ECO:0000259" key="12">
    <source>
        <dbReference type="SMART" id="SM00662"/>
    </source>
</evidence>
<evidence type="ECO:0000256" key="10">
    <source>
        <dbReference type="ARBA" id="ARBA00048552"/>
    </source>
</evidence>
<dbReference type="KEGG" id="pbf:CFX0092_A3462"/>
<dbReference type="SUPFAM" id="SSF56553">
    <property type="entry name" value="Insert subdomain of RNA polymerase alpha subunit"/>
    <property type="match status" value="1"/>
</dbReference>
<evidence type="ECO:0000256" key="8">
    <source>
        <dbReference type="ARBA" id="ARBA00032524"/>
    </source>
</evidence>
<keyword evidence="4 11" id="KW-0240">DNA-directed RNA polymerase</keyword>
<dbReference type="Pfam" id="PF01000">
    <property type="entry name" value="RNA_pol_A_bac"/>
    <property type="match status" value="1"/>
</dbReference>
<dbReference type="InterPro" id="IPR011773">
    <property type="entry name" value="DNA-dir_RpoA"/>
</dbReference>
<dbReference type="SUPFAM" id="SSF55257">
    <property type="entry name" value="RBP11-like subunits of RNA polymerase"/>
    <property type="match status" value="1"/>
</dbReference>
<comment type="domain">
    <text evidence="11">The N-terminal domain is essential for RNAP assembly and basal transcription, whereas the C-terminal domain is involved in interaction with transcriptional regulators and with upstream promoter elements.</text>
</comment>
<feature type="region of interest" description="Alpha C-terminal domain (alpha-CTD)" evidence="11">
    <location>
        <begin position="243"/>
        <end position="321"/>
    </location>
</feature>
<dbReference type="Pfam" id="PF01193">
    <property type="entry name" value="RNA_pol_L"/>
    <property type="match status" value="1"/>
</dbReference>
<organism evidence="13 14">
    <name type="scientific">Candidatus Promineifilum breve</name>
    <dbReference type="NCBI Taxonomy" id="1806508"/>
    <lineage>
        <taxon>Bacteria</taxon>
        <taxon>Bacillati</taxon>
        <taxon>Chloroflexota</taxon>
        <taxon>Ardenticatenia</taxon>
        <taxon>Candidatus Promineifilales</taxon>
        <taxon>Candidatus Promineifilaceae</taxon>
        <taxon>Candidatus Promineifilum</taxon>
    </lineage>
</organism>
<keyword evidence="5 11" id="KW-0808">Transferase</keyword>
<dbReference type="InterPro" id="IPR011263">
    <property type="entry name" value="DNA-dir_RNA_pol_RpoA/D/Rpb3"/>
</dbReference>
<dbReference type="AlphaFoldDB" id="A0A160T8Q2"/>
<dbReference type="InterPro" id="IPR036603">
    <property type="entry name" value="RBP11-like"/>
</dbReference>
<evidence type="ECO:0000313" key="14">
    <source>
        <dbReference type="Proteomes" id="UP000215027"/>
    </source>
</evidence>
<comment type="function">
    <text evidence="11">DNA-dependent RNA polymerase catalyzes the transcription of DNA into RNA using the four ribonucleoside triphosphates as substrates.</text>
</comment>
<evidence type="ECO:0000256" key="3">
    <source>
        <dbReference type="ARBA" id="ARBA00015972"/>
    </source>
</evidence>
<name>A0A160T8Q2_9CHLR</name>
<reference evidence="13" key="1">
    <citation type="submission" date="2016-01" db="EMBL/GenBank/DDBJ databases">
        <authorList>
            <person name="Mcilroy J.S."/>
            <person name="Karst M S."/>
            <person name="Albertsen M."/>
        </authorList>
    </citation>
    <scope>NUCLEOTIDE SEQUENCE</scope>
    <source>
        <strain evidence="13">Cfx-K</strain>
    </source>
</reference>
<evidence type="ECO:0000256" key="2">
    <source>
        <dbReference type="ARBA" id="ARBA00012418"/>
    </source>
</evidence>
<keyword evidence="6 11" id="KW-0548">Nucleotidyltransferase</keyword>
<evidence type="ECO:0000256" key="11">
    <source>
        <dbReference type="HAMAP-Rule" id="MF_00059"/>
    </source>
</evidence>
<accession>A0A160T8Q2</accession>
<dbReference type="NCBIfam" id="NF003513">
    <property type="entry name" value="PRK05182.1-2"/>
    <property type="match status" value="1"/>
</dbReference>
<dbReference type="SMART" id="SM00662">
    <property type="entry name" value="RPOLD"/>
    <property type="match status" value="1"/>
</dbReference>
<dbReference type="InterPro" id="IPR036643">
    <property type="entry name" value="RNApol_insert_sf"/>
</dbReference>
<dbReference type="GO" id="GO:0003677">
    <property type="term" value="F:DNA binding"/>
    <property type="evidence" value="ECO:0007669"/>
    <property type="project" value="UniProtKB-UniRule"/>
</dbReference>
<dbReference type="FunFam" id="2.170.120.12:FF:000001">
    <property type="entry name" value="DNA-directed RNA polymerase subunit alpha"/>
    <property type="match status" value="1"/>
</dbReference>
<dbReference type="CDD" id="cd06928">
    <property type="entry name" value="RNAP_alpha_NTD"/>
    <property type="match status" value="1"/>
</dbReference>
<sequence length="321" mass="35984">MAINNLVMPKIESTAMSAEYGRFVIGPLERGYGTTLGNALRRVLLASLPGAAVTSIRVTDVPHEFSAIPGVREDMMQFILHIKQLRLRLVNTEIARMRLEVQGAGPVTAADIQVPPEVEIINPDLYLFTVDSDDTYLEVEMMAETGRGYSPAEDRGRLPIGELPVDAIFSPIRRVSYEVEKTRVGQVADYDRTVMEIWTDGTIKPEEALAQASQIMMQHLRPIAGVSEETFAAIEEEREEESIPNEIYDTPIEQLDLSVRVFNSLKRTGITKVGEMLEMLDRGEETMLAIRNFGDKSLDELKQQLRQKGFLAEEDEVKRSA</sequence>
<evidence type="ECO:0000256" key="9">
    <source>
        <dbReference type="ARBA" id="ARBA00033070"/>
    </source>
</evidence>
<gene>
    <name evidence="11 13" type="primary">rpoA</name>
    <name evidence="13" type="ORF">CFX0092_A3462</name>
</gene>
<dbReference type="InterPro" id="IPR011262">
    <property type="entry name" value="DNA-dir_RNA_pol_insert"/>
</dbReference>